<evidence type="ECO:0000256" key="12">
    <source>
        <dbReference type="ARBA" id="ARBA00022989"/>
    </source>
</evidence>
<evidence type="ECO:0000256" key="1">
    <source>
        <dbReference type="ARBA" id="ARBA00004251"/>
    </source>
</evidence>
<dbReference type="Gene3D" id="1.10.510.10">
    <property type="entry name" value="Transferase(Phosphotransferase) domain 1"/>
    <property type="match status" value="2"/>
</dbReference>
<keyword evidence="9" id="KW-0547">Nucleotide-binding</keyword>
<dbReference type="FunFam" id="1.10.510.10:FF:000129">
    <property type="entry name" value="cysteine-rich receptor-like protein kinase 10"/>
    <property type="match status" value="1"/>
</dbReference>
<evidence type="ECO:0000256" key="4">
    <source>
        <dbReference type="ARBA" id="ARBA00022527"/>
    </source>
</evidence>
<evidence type="ECO:0000256" key="7">
    <source>
        <dbReference type="ARBA" id="ARBA00022729"/>
    </source>
</evidence>
<dbReference type="CDD" id="cd01098">
    <property type="entry name" value="PAN_AP_plant"/>
    <property type="match status" value="2"/>
</dbReference>
<dbReference type="PANTHER" id="PTHR27002:SF214">
    <property type="entry name" value="RECEPTOR-LIKE SERINE_THREONINE-PROTEIN KINASE"/>
    <property type="match status" value="1"/>
</dbReference>
<evidence type="ECO:0000259" key="20">
    <source>
        <dbReference type="PROSITE" id="PS50927"/>
    </source>
</evidence>
<dbReference type="AlphaFoldDB" id="A0A4Y1RCA3"/>
<dbReference type="FunFam" id="3.30.200.20:FF:000195">
    <property type="entry name" value="G-type lectin S-receptor-like serine/threonine-protein kinase"/>
    <property type="match status" value="1"/>
</dbReference>
<dbReference type="PROSITE" id="PS00108">
    <property type="entry name" value="PROTEIN_KINASE_ST"/>
    <property type="match status" value="2"/>
</dbReference>
<evidence type="ECO:0000256" key="5">
    <source>
        <dbReference type="ARBA" id="ARBA00022679"/>
    </source>
</evidence>
<keyword evidence="15" id="KW-0675">Receptor</keyword>
<evidence type="ECO:0000256" key="3">
    <source>
        <dbReference type="ARBA" id="ARBA00022475"/>
    </source>
</evidence>
<dbReference type="Gene3D" id="2.90.10.10">
    <property type="entry name" value="Bulb-type lectin domain"/>
    <property type="match status" value="2"/>
</dbReference>
<keyword evidence="5" id="KW-0808">Transferase</keyword>
<keyword evidence="4" id="KW-0723">Serine/threonine-protein kinase</keyword>
<protein>
    <recommendedName>
        <fullName evidence="2">non-specific serine/threonine protein kinase</fullName>
        <ecNumber evidence="2">2.7.11.1</ecNumber>
    </recommendedName>
</protein>
<comment type="catalytic activity">
    <reaction evidence="17">
        <text>L-threonyl-[protein] + ATP = O-phospho-L-threonyl-[protein] + ADP + H(+)</text>
        <dbReference type="Rhea" id="RHEA:46608"/>
        <dbReference type="Rhea" id="RHEA-COMP:11060"/>
        <dbReference type="Rhea" id="RHEA-COMP:11605"/>
        <dbReference type="ChEBI" id="CHEBI:15378"/>
        <dbReference type="ChEBI" id="CHEBI:30013"/>
        <dbReference type="ChEBI" id="CHEBI:30616"/>
        <dbReference type="ChEBI" id="CHEBI:61977"/>
        <dbReference type="ChEBI" id="CHEBI:456216"/>
        <dbReference type="EC" id="2.7.11.1"/>
    </reaction>
</comment>
<comment type="subcellular location">
    <subcellularLocation>
        <location evidence="1">Cell membrane</location>
        <topology evidence="1">Single-pass type I membrane protein</topology>
    </subcellularLocation>
</comment>
<evidence type="ECO:0000256" key="8">
    <source>
        <dbReference type="ARBA" id="ARBA00022737"/>
    </source>
</evidence>
<feature type="domain" description="Apple" evidence="21">
    <location>
        <begin position="193"/>
        <end position="276"/>
    </location>
</feature>
<organism evidence="22">
    <name type="scientific">Prunus dulcis</name>
    <name type="common">Almond</name>
    <name type="synonym">Amygdalus dulcis</name>
    <dbReference type="NCBI Taxonomy" id="3755"/>
    <lineage>
        <taxon>Eukaryota</taxon>
        <taxon>Viridiplantae</taxon>
        <taxon>Streptophyta</taxon>
        <taxon>Embryophyta</taxon>
        <taxon>Tracheophyta</taxon>
        <taxon>Spermatophyta</taxon>
        <taxon>Magnoliopsida</taxon>
        <taxon>eudicotyledons</taxon>
        <taxon>Gunneridae</taxon>
        <taxon>Pentapetalae</taxon>
        <taxon>rosids</taxon>
        <taxon>fabids</taxon>
        <taxon>Rosales</taxon>
        <taxon>Rosaceae</taxon>
        <taxon>Amygdaloideae</taxon>
        <taxon>Amygdaleae</taxon>
        <taxon>Prunus</taxon>
    </lineage>
</organism>
<keyword evidence="3" id="KW-1003">Cell membrane</keyword>
<evidence type="ECO:0000256" key="2">
    <source>
        <dbReference type="ARBA" id="ARBA00012513"/>
    </source>
</evidence>
<feature type="domain" description="Protein kinase" evidence="19">
    <location>
        <begin position="237"/>
        <end position="522"/>
    </location>
</feature>
<evidence type="ECO:0000256" key="15">
    <source>
        <dbReference type="ARBA" id="ARBA00023170"/>
    </source>
</evidence>
<keyword evidence="10 22" id="KW-0418">Kinase</keyword>
<evidence type="ECO:0000256" key="9">
    <source>
        <dbReference type="ARBA" id="ARBA00022741"/>
    </source>
</evidence>
<dbReference type="FunFam" id="1.10.510.10:FF:000060">
    <property type="entry name" value="G-type lectin S-receptor-like serine/threonine-protein kinase"/>
    <property type="match status" value="1"/>
</dbReference>
<evidence type="ECO:0000256" key="18">
    <source>
        <dbReference type="ARBA" id="ARBA00048679"/>
    </source>
</evidence>
<dbReference type="Pfam" id="PF00954">
    <property type="entry name" value="S_locus_glycop"/>
    <property type="match status" value="2"/>
</dbReference>
<dbReference type="InterPro" id="IPR000719">
    <property type="entry name" value="Prot_kinase_dom"/>
</dbReference>
<reference evidence="22" key="1">
    <citation type="journal article" date="2019" name="Science">
        <title>Mutation of a bHLH transcription factor allowed almond domestication.</title>
        <authorList>
            <person name="Sanchez-Perez R."/>
            <person name="Pavan S."/>
            <person name="Mazzeo R."/>
            <person name="Moldovan C."/>
            <person name="Aiese Cigliano R."/>
            <person name="Del Cueto J."/>
            <person name="Ricciardi F."/>
            <person name="Lotti C."/>
            <person name="Ricciardi L."/>
            <person name="Dicenta F."/>
            <person name="Lopez-Marques R.L."/>
            <person name="Lindberg Moller B."/>
        </authorList>
    </citation>
    <scope>NUCLEOTIDE SEQUENCE</scope>
</reference>
<dbReference type="Gene3D" id="3.50.4.10">
    <property type="entry name" value="Hepatocyte Growth Factor"/>
    <property type="match status" value="1"/>
</dbReference>
<dbReference type="Pfam" id="PF07714">
    <property type="entry name" value="PK_Tyr_Ser-Thr"/>
    <property type="match status" value="1"/>
</dbReference>
<sequence>MLENPVADSHGSLKLSKNGSLVLLDQMNNTIWSSTSSQVAEDPVAQLLENGNLVVREKATTDSESYIWESFNLPSDTLLPEMKVGWNFRTGLNRFLTSWKNASDPSPGEYTYGWIMFCCPSFLLPKDQRKCSELDLGTNDECNSYGEFGANGICRISKSPICECLHGFVPKSPDEWGVLNWTSGCIREIPLSCQKREGFLKVRNVKLPDQLNFLVNNSSSNNGCEAECLKNCSCVAYANTVIINGGSSCLMWFGDLVDLREFVEEDSQQDIYIRLPHSELGKTGRKDKRVVIILVISAASSWKRGKRRASRGTKEDLELPLFDFDTIAAATNNFSYTNKLGEGDQNRKVLLNWPKRLDIIMGIARGLLYLHQDFRLRIIHRDLKSSNILLDDELNPKISDFGIARIFGRNQAEAKTKRVIGTYGYMSPEYAIDGKFSTIVFYENDQKTHNFQAWLLWNKNKELELMDECLEDSYVEFEVQRCIQVGLLCVQKMPADRPAMSSVVFMLGNEGATLPQPKEPGFFIERSFADIDTLLGEVRSHTGTTTTITASDMTRTCSCSKWTFRTDGFLVLQLATAADTISPSKPIIGSDTLVSSGQSFKSGLFSAGNSSWYLGIWYNNFPDVVVWVANRENPLADSYGSLTLSKNGSLVLLDQMNNSVWSSTSSQVAEDPVAELLETGNLVVRDKVATASEIYIWESFDFPSDTLLQDMKLGWNFRTGHNRFLTSWKNDSDPSPGQSTYGMDNVPLPQLVIAKGSKKQFRTGPWNGLRLTGTPGSSVSYEVVHPIFVYNTTDLYYSYEAVDKSVVTRLKLSESGIQRLVVNKGSTTWAVMRGTPLNCQKGEDFLRIRNVKLPDQLDFRVILSTNIDECKAECLRKCSCVAYAKSDISKGDSGCLMWSGALIDMREFDEDDREQDIYIRMPFSELGKSSRKASRDSTEDLELPLFDFDTIATATNNFSHTNKLGEGGFGPVYKANLTREEFIAVKRLSKDSGQGIEEFKNEVTMIAKLQHWNLVKLLGCCIQGEERMLIYEYMPNKSLDCFIFDQSRKALLDWRKRFDIIMGIARGLLYLHEDSRLRIIHRDLKSSNILLDDELNPKISDFGIARIFGRNQTEAKTKRVIGTYGYMSPEYAIDGKFSMKSDVFSFGVLLLEIAWLLWNKNKGLELMDSCLDNSYVKFDVLRCIQIGLLCVQKLSLDRPAMSSVVFMLGNEGAILPQPKEPGFFTERSSTGNDNLISNGTITISTVVAR</sequence>
<dbReference type="GO" id="GO:0005886">
    <property type="term" value="C:plasma membrane"/>
    <property type="evidence" value="ECO:0007669"/>
    <property type="project" value="UniProtKB-SubCell"/>
</dbReference>
<feature type="domain" description="Bulb-type lectin" evidence="20">
    <location>
        <begin position="578"/>
        <end position="697"/>
    </location>
</feature>
<dbReference type="InterPro" id="IPR003609">
    <property type="entry name" value="Pan_app"/>
</dbReference>
<dbReference type="Pfam" id="PF00069">
    <property type="entry name" value="Pkinase"/>
    <property type="match status" value="1"/>
</dbReference>
<gene>
    <name evidence="22" type="ORF">Prudu_012263</name>
</gene>
<dbReference type="InterPro" id="IPR011009">
    <property type="entry name" value="Kinase-like_dom_sf"/>
</dbReference>
<evidence type="ECO:0000256" key="14">
    <source>
        <dbReference type="ARBA" id="ARBA00023157"/>
    </source>
</evidence>
<evidence type="ECO:0000259" key="21">
    <source>
        <dbReference type="PROSITE" id="PS50948"/>
    </source>
</evidence>
<dbReference type="PROSITE" id="PS50948">
    <property type="entry name" value="PAN"/>
    <property type="match status" value="2"/>
</dbReference>
<feature type="domain" description="Apple" evidence="21">
    <location>
        <begin position="839"/>
        <end position="922"/>
    </location>
</feature>
<dbReference type="GO" id="GO:0006950">
    <property type="term" value="P:response to stress"/>
    <property type="evidence" value="ECO:0007669"/>
    <property type="project" value="UniProtKB-ARBA"/>
</dbReference>
<dbReference type="EC" id="2.7.11.1" evidence="2"/>
<evidence type="ECO:0000313" key="22">
    <source>
        <dbReference type="EMBL" id="BBH01871.1"/>
    </source>
</evidence>
<dbReference type="InterPro" id="IPR000858">
    <property type="entry name" value="S_locus_glycoprot_dom"/>
</dbReference>
<evidence type="ECO:0000256" key="6">
    <source>
        <dbReference type="ARBA" id="ARBA00022692"/>
    </source>
</evidence>
<evidence type="ECO:0000256" key="11">
    <source>
        <dbReference type="ARBA" id="ARBA00022840"/>
    </source>
</evidence>
<evidence type="ECO:0000256" key="17">
    <source>
        <dbReference type="ARBA" id="ARBA00047899"/>
    </source>
</evidence>
<dbReference type="SUPFAM" id="SSF56112">
    <property type="entry name" value="Protein kinase-like (PK-like)"/>
    <property type="match status" value="2"/>
</dbReference>
<evidence type="ECO:0000256" key="10">
    <source>
        <dbReference type="ARBA" id="ARBA00022777"/>
    </source>
</evidence>
<dbReference type="SMART" id="SM00220">
    <property type="entry name" value="S_TKc"/>
    <property type="match status" value="1"/>
</dbReference>
<keyword evidence="11" id="KW-0067">ATP-binding</keyword>
<keyword evidence="8" id="KW-0677">Repeat</keyword>
<keyword evidence="13" id="KW-0472">Membrane</keyword>
<dbReference type="PROSITE" id="PS50927">
    <property type="entry name" value="BULB_LECTIN"/>
    <property type="match status" value="2"/>
</dbReference>
<dbReference type="SMART" id="SM00108">
    <property type="entry name" value="B_lectin"/>
    <property type="match status" value="2"/>
</dbReference>
<dbReference type="CDD" id="cd00028">
    <property type="entry name" value="B_lectin"/>
    <property type="match status" value="1"/>
</dbReference>
<keyword evidence="16" id="KW-0325">Glycoprotein</keyword>
<dbReference type="InterPro" id="IPR001245">
    <property type="entry name" value="Ser-Thr/Tyr_kinase_cat_dom"/>
</dbReference>
<keyword evidence="12" id="KW-1133">Transmembrane helix</keyword>
<dbReference type="PANTHER" id="PTHR27002">
    <property type="entry name" value="RECEPTOR-LIKE SERINE/THREONINE-PROTEIN KINASE SD1-8"/>
    <property type="match status" value="1"/>
</dbReference>
<accession>A0A4Y1RCA3</accession>
<dbReference type="InterPro" id="IPR001480">
    <property type="entry name" value="Bulb-type_lectin_dom"/>
</dbReference>
<dbReference type="GO" id="GO:0004674">
    <property type="term" value="F:protein serine/threonine kinase activity"/>
    <property type="evidence" value="ECO:0007669"/>
    <property type="project" value="UniProtKB-KW"/>
</dbReference>
<dbReference type="Pfam" id="PF01453">
    <property type="entry name" value="B_lectin"/>
    <property type="match status" value="2"/>
</dbReference>
<evidence type="ECO:0000259" key="19">
    <source>
        <dbReference type="PROSITE" id="PS50011"/>
    </source>
</evidence>
<dbReference type="SUPFAM" id="SSF51110">
    <property type="entry name" value="alpha-D-mannose-specific plant lectins"/>
    <property type="match status" value="2"/>
</dbReference>
<name>A0A4Y1RCA3_PRUDU</name>
<dbReference type="SMART" id="SM00473">
    <property type="entry name" value="PAN_AP"/>
    <property type="match status" value="2"/>
</dbReference>
<keyword evidence="6" id="KW-0812">Transmembrane</keyword>
<dbReference type="CDD" id="cd14066">
    <property type="entry name" value="STKc_IRAK"/>
    <property type="match status" value="1"/>
</dbReference>
<dbReference type="GO" id="GO:0048544">
    <property type="term" value="P:recognition of pollen"/>
    <property type="evidence" value="ECO:0007669"/>
    <property type="project" value="InterPro"/>
</dbReference>
<dbReference type="Pfam" id="PF08276">
    <property type="entry name" value="PAN_2"/>
    <property type="match status" value="2"/>
</dbReference>
<keyword evidence="7" id="KW-0732">Signal</keyword>
<comment type="catalytic activity">
    <reaction evidence="18">
        <text>L-seryl-[protein] + ATP = O-phospho-L-seryl-[protein] + ADP + H(+)</text>
        <dbReference type="Rhea" id="RHEA:17989"/>
        <dbReference type="Rhea" id="RHEA-COMP:9863"/>
        <dbReference type="Rhea" id="RHEA-COMP:11604"/>
        <dbReference type="ChEBI" id="CHEBI:15378"/>
        <dbReference type="ChEBI" id="CHEBI:29999"/>
        <dbReference type="ChEBI" id="CHEBI:30616"/>
        <dbReference type="ChEBI" id="CHEBI:83421"/>
        <dbReference type="ChEBI" id="CHEBI:456216"/>
        <dbReference type="EC" id="2.7.11.1"/>
    </reaction>
</comment>
<feature type="domain" description="Bulb-type lectin" evidence="20">
    <location>
        <begin position="1"/>
        <end position="68"/>
    </location>
</feature>
<dbReference type="InterPro" id="IPR008271">
    <property type="entry name" value="Ser/Thr_kinase_AS"/>
</dbReference>
<feature type="domain" description="Protein kinase" evidence="19">
    <location>
        <begin position="958"/>
        <end position="1249"/>
    </location>
</feature>
<dbReference type="PROSITE" id="PS50011">
    <property type="entry name" value="PROTEIN_KINASE_DOM"/>
    <property type="match status" value="2"/>
</dbReference>
<dbReference type="Gene3D" id="3.30.200.20">
    <property type="entry name" value="Phosphorylase Kinase, domain 1"/>
    <property type="match status" value="1"/>
</dbReference>
<dbReference type="EMBL" id="AP019300">
    <property type="protein sequence ID" value="BBH01871.1"/>
    <property type="molecule type" value="Genomic_DNA"/>
</dbReference>
<evidence type="ECO:0000256" key="16">
    <source>
        <dbReference type="ARBA" id="ARBA00023180"/>
    </source>
</evidence>
<proteinExistence type="predicted"/>
<keyword evidence="14" id="KW-1015">Disulfide bond</keyword>
<evidence type="ECO:0000256" key="13">
    <source>
        <dbReference type="ARBA" id="ARBA00023136"/>
    </source>
</evidence>
<dbReference type="GO" id="GO:0005524">
    <property type="term" value="F:ATP binding"/>
    <property type="evidence" value="ECO:0007669"/>
    <property type="project" value="UniProtKB-KW"/>
</dbReference>
<dbReference type="InterPro" id="IPR036426">
    <property type="entry name" value="Bulb-type_lectin_dom_sf"/>
</dbReference>